<evidence type="ECO:0000313" key="1">
    <source>
        <dbReference type="EMBL" id="KAH3791999.1"/>
    </source>
</evidence>
<name>A0A9D4F646_DREPO</name>
<protein>
    <submittedName>
        <fullName evidence="1">Uncharacterized protein</fullName>
    </submittedName>
</protein>
<organism evidence="1 2">
    <name type="scientific">Dreissena polymorpha</name>
    <name type="common">Zebra mussel</name>
    <name type="synonym">Mytilus polymorpha</name>
    <dbReference type="NCBI Taxonomy" id="45954"/>
    <lineage>
        <taxon>Eukaryota</taxon>
        <taxon>Metazoa</taxon>
        <taxon>Spiralia</taxon>
        <taxon>Lophotrochozoa</taxon>
        <taxon>Mollusca</taxon>
        <taxon>Bivalvia</taxon>
        <taxon>Autobranchia</taxon>
        <taxon>Heteroconchia</taxon>
        <taxon>Euheterodonta</taxon>
        <taxon>Imparidentia</taxon>
        <taxon>Neoheterodontei</taxon>
        <taxon>Myida</taxon>
        <taxon>Dreissenoidea</taxon>
        <taxon>Dreissenidae</taxon>
        <taxon>Dreissena</taxon>
    </lineage>
</organism>
<dbReference type="Proteomes" id="UP000828390">
    <property type="component" value="Unassembled WGS sequence"/>
</dbReference>
<evidence type="ECO:0000313" key="2">
    <source>
        <dbReference type="Proteomes" id="UP000828390"/>
    </source>
</evidence>
<sequence length="141" mass="15738">MVTRNSGVSRQICGFQVDERSIIILANTIQVDGYNAGGRLPGGYAVVVARQTGGYQKDSYWTGLWLPSRLAVRCNKVVNGHMHHRGCHQGRRAFTVLVGGFPPGWTFPDRLVVAILGDDYQTDGWLQSWWELTKQVVSYQA</sequence>
<dbReference type="AlphaFoldDB" id="A0A9D4F646"/>
<accession>A0A9D4F646</accession>
<reference evidence="1" key="2">
    <citation type="submission" date="2020-11" db="EMBL/GenBank/DDBJ databases">
        <authorList>
            <person name="McCartney M.A."/>
            <person name="Auch B."/>
            <person name="Kono T."/>
            <person name="Mallez S."/>
            <person name="Becker A."/>
            <person name="Gohl D.M."/>
            <person name="Silverstein K.A.T."/>
            <person name="Koren S."/>
            <person name="Bechman K.B."/>
            <person name="Herman A."/>
            <person name="Abrahante J.E."/>
            <person name="Garbe J."/>
        </authorList>
    </citation>
    <scope>NUCLEOTIDE SEQUENCE</scope>
    <source>
        <strain evidence="1">Duluth1</strain>
        <tissue evidence="1">Whole animal</tissue>
    </source>
</reference>
<comment type="caution">
    <text evidence="1">The sequence shown here is derived from an EMBL/GenBank/DDBJ whole genome shotgun (WGS) entry which is preliminary data.</text>
</comment>
<keyword evidence="2" id="KW-1185">Reference proteome</keyword>
<dbReference type="EMBL" id="JAIWYP010000007">
    <property type="protein sequence ID" value="KAH3791999.1"/>
    <property type="molecule type" value="Genomic_DNA"/>
</dbReference>
<gene>
    <name evidence="1" type="ORF">DPMN_145488</name>
</gene>
<proteinExistence type="predicted"/>
<reference evidence="1" key="1">
    <citation type="journal article" date="2019" name="bioRxiv">
        <title>The Genome of the Zebra Mussel, Dreissena polymorpha: A Resource for Invasive Species Research.</title>
        <authorList>
            <person name="McCartney M.A."/>
            <person name="Auch B."/>
            <person name="Kono T."/>
            <person name="Mallez S."/>
            <person name="Zhang Y."/>
            <person name="Obille A."/>
            <person name="Becker A."/>
            <person name="Abrahante J.E."/>
            <person name="Garbe J."/>
            <person name="Badalamenti J.P."/>
            <person name="Herman A."/>
            <person name="Mangelson H."/>
            <person name="Liachko I."/>
            <person name="Sullivan S."/>
            <person name="Sone E.D."/>
            <person name="Koren S."/>
            <person name="Silverstein K.A.T."/>
            <person name="Beckman K.B."/>
            <person name="Gohl D.M."/>
        </authorList>
    </citation>
    <scope>NUCLEOTIDE SEQUENCE</scope>
    <source>
        <strain evidence="1">Duluth1</strain>
        <tissue evidence="1">Whole animal</tissue>
    </source>
</reference>